<evidence type="ECO:0000313" key="3">
    <source>
        <dbReference type="Proteomes" id="UP000322873"/>
    </source>
</evidence>
<organism evidence="2 3">
    <name type="scientific">Monilinia fructicola</name>
    <name type="common">Brown rot fungus</name>
    <name type="synonym">Ciboria fructicola</name>
    <dbReference type="NCBI Taxonomy" id="38448"/>
    <lineage>
        <taxon>Eukaryota</taxon>
        <taxon>Fungi</taxon>
        <taxon>Dikarya</taxon>
        <taxon>Ascomycota</taxon>
        <taxon>Pezizomycotina</taxon>
        <taxon>Leotiomycetes</taxon>
        <taxon>Helotiales</taxon>
        <taxon>Sclerotiniaceae</taxon>
        <taxon>Monilinia</taxon>
    </lineage>
</organism>
<dbReference type="AlphaFoldDB" id="A0A5M9JY94"/>
<reference evidence="2 3" key="1">
    <citation type="submission" date="2019-06" db="EMBL/GenBank/DDBJ databases">
        <title>Genome Sequence of the Brown Rot Fungal Pathogen Monilinia fructicola.</title>
        <authorList>
            <person name="De Miccolis Angelini R.M."/>
            <person name="Landi L."/>
            <person name="Abate D."/>
            <person name="Pollastro S."/>
            <person name="Romanazzi G."/>
            <person name="Faretra F."/>
        </authorList>
    </citation>
    <scope>NUCLEOTIDE SEQUENCE [LARGE SCALE GENOMIC DNA]</scope>
    <source>
        <strain evidence="2 3">Mfrc123</strain>
    </source>
</reference>
<evidence type="ECO:0000259" key="1">
    <source>
        <dbReference type="Pfam" id="PF00646"/>
    </source>
</evidence>
<feature type="domain" description="F-box" evidence="1">
    <location>
        <begin position="50"/>
        <end position="83"/>
    </location>
</feature>
<comment type="caution">
    <text evidence="2">The sequence shown here is derived from an EMBL/GenBank/DDBJ whole genome shotgun (WGS) entry which is preliminary data.</text>
</comment>
<keyword evidence="3" id="KW-1185">Reference proteome</keyword>
<sequence length="328" mass="37961">MSTPKNSETDVKRYHLESRWEGNADVEDTVISPLVKRTFAADGAFAKVSYEIVEKIINEVDPISQLCFSLTTSRFYKIIKTSKRPGSYQSYLHSYCYADRLSLDLSTQVSTCGKYVWDKDDYYLNHVPTFHDTEVQWQPRLVDLLWSEPFFWGSGGQWCEGCCRILPPTSWKQCEFERELWGSALPKHEVVTNFLAHTLFEQIKGDDTREDPDLLLQWLITSDTLSVYESQENDINDELCVKCRLKDIITDSGRRPQFWEGSWEGFVDTGRVADAVAINGGLGDKSCRYEVLSLERWSDSWGVSVSWKDVWRACGLFVKEYKGHRYQL</sequence>
<protein>
    <recommendedName>
        <fullName evidence="1">F-box domain-containing protein</fullName>
    </recommendedName>
</protein>
<evidence type="ECO:0000313" key="2">
    <source>
        <dbReference type="EMBL" id="KAA8574508.1"/>
    </source>
</evidence>
<proteinExistence type="predicted"/>
<dbReference type="VEuPathDB" id="FungiDB:MFRU_015g00630"/>
<dbReference type="OrthoDB" id="3526343at2759"/>
<dbReference type="InterPro" id="IPR001810">
    <property type="entry name" value="F-box_dom"/>
</dbReference>
<gene>
    <name evidence="2" type="ORF">EYC84_005962</name>
</gene>
<dbReference type="EMBL" id="VICG01000003">
    <property type="protein sequence ID" value="KAA8574508.1"/>
    <property type="molecule type" value="Genomic_DNA"/>
</dbReference>
<dbReference type="Proteomes" id="UP000322873">
    <property type="component" value="Unassembled WGS sequence"/>
</dbReference>
<accession>A0A5M9JY94</accession>
<dbReference type="Pfam" id="PF00646">
    <property type="entry name" value="F-box"/>
    <property type="match status" value="1"/>
</dbReference>
<name>A0A5M9JY94_MONFR</name>